<dbReference type="HOGENOM" id="CLU_721596_0_0_1"/>
<gene>
    <name evidence="2" type="ORF">CERSUDRAFT_90848</name>
</gene>
<evidence type="ECO:0000256" key="1">
    <source>
        <dbReference type="SAM" id="MobiDB-lite"/>
    </source>
</evidence>
<name>M2RTG5_CERS8</name>
<keyword evidence="3" id="KW-1185">Reference proteome</keyword>
<feature type="compositionally biased region" description="Polar residues" evidence="1">
    <location>
        <begin position="225"/>
        <end position="234"/>
    </location>
</feature>
<evidence type="ECO:0000313" key="2">
    <source>
        <dbReference type="EMBL" id="EMD42241.1"/>
    </source>
</evidence>
<dbReference type="Proteomes" id="UP000016930">
    <property type="component" value="Unassembled WGS sequence"/>
</dbReference>
<organism evidence="2 3">
    <name type="scientific">Ceriporiopsis subvermispora (strain B)</name>
    <name type="common">White-rot fungus</name>
    <name type="synonym">Gelatoporia subvermispora</name>
    <dbReference type="NCBI Taxonomy" id="914234"/>
    <lineage>
        <taxon>Eukaryota</taxon>
        <taxon>Fungi</taxon>
        <taxon>Dikarya</taxon>
        <taxon>Basidiomycota</taxon>
        <taxon>Agaricomycotina</taxon>
        <taxon>Agaricomycetes</taxon>
        <taxon>Polyporales</taxon>
        <taxon>Gelatoporiaceae</taxon>
        <taxon>Gelatoporia</taxon>
    </lineage>
</organism>
<feature type="compositionally biased region" description="Basic and acidic residues" evidence="1">
    <location>
        <begin position="211"/>
        <end position="223"/>
    </location>
</feature>
<feature type="compositionally biased region" description="Polar residues" evidence="1">
    <location>
        <begin position="148"/>
        <end position="163"/>
    </location>
</feature>
<feature type="compositionally biased region" description="Polar residues" evidence="1">
    <location>
        <begin position="74"/>
        <end position="83"/>
    </location>
</feature>
<protein>
    <submittedName>
        <fullName evidence="2">Uncharacterized protein</fullName>
    </submittedName>
</protein>
<dbReference type="EMBL" id="KB445791">
    <property type="protein sequence ID" value="EMD42241.1"/>
    <property type="molecule type" value="Genomic_DNA"/>
</dbReference>
<feature type="region of interest" description="Disordered" evidence="1">
    <location>
        <begin position="146"/>
        <end position="287"/>
    </location>
</feature>
<feature type="compositionally biased region" description="Polar residues" evidence="1">
    <location>
        <begin position="268"/>
        <end position="279"/>
    </location>
</feature>
<proteinExistence type="predicted"/>
<dbReference type="AlphaFoldDB" id="M2RTG5"/>
<sequence>MTPGSQAISSVHPAVRLRIPSRSERVKDGIQFIGVRNPAHPDDQEMIEVDYKLEERSQGDGSEDMAQEHFHESPNASDTQPQPVQIARAEGISETLPSRQTDIDTRQTSHPSLTESRPGAHLSFPSTSYRASTTFSGRFQTPEWDYTTYRSTESQTQNSNAPSAGTPDADITRLSIQPHVDTDDRSRDGPNDPDVVGADSRPSPMPRHSTVHRDSTSHSDDMTLIRTTDVQRIPSQDHPSRIAPEQSTSSLGGSSRSPAISTPAARSPGTSGVSNTLSPSFKAESERDIIEIRSEPPPTVSDLSDEVLTFLNGVSEDSQSFIHAFSGLGFRTGRHLDALCRRPESQRAEFRKILWDEHGIKYGDITLLEDELDRRRENLRSGT</sequence>
<reference evidence="2 3" key="1">
    <citation type="journal article" date="2012" name="Proc. Natl. Acad. Sci. U.S.A.">
        <title>Comparative genomics of Ceriporiopsis subvermispora and Phanerochaete chrysosporium provide insight into selective ligninolysis.</title>
        <authorList>
            <person name="Fernandez-Fueyo E."/>
            <person name="Ruiz-Duenas F.J."/>
            <person name="Ferreira P."/>
            <person name="Floudas D."/>
            <person name="Hibbett D.S."/>
            <person name="Canessa P."/>
            <person name="Larrondo L.F."/>
            <person name="James T.Y."/>
            <person name="Seelenfreund D."/>
            <person name="Lobos S."/>
            <person name="Polanco R."/>
            <person name="Tello M."/>
            <person name="Honda Y."/>
            <person name="Watanabe T."/>
            <person name="Watanabe T."/>
            <person name="Ryu J.S."/>
            <person name="Kubicek C.P."/>
            <person name="Schmoll M."/>
            <person name="Gaskell J."/>
            <person name="Hammel K.E."/>
            <person name="St John F.J."/>
            <person name="Vanden Wymelenberg A."/>
            <person name="Sabat G."/>
            <person name="Splinter BonDurant S."/>
            <person name="Syed K."/>
            <person name="Yadav J.S."/>
            <person name="Doddapaneni H."/>
            <person name="Subramanian V."/>
            <person name="Lavin J.L."/>
            <person name="Oguiza J.A."/>
            <person name="Perez G."/>
            <person name="Pisabarro A.G."/>
            <person name="Ramirez L."/>
            <person name="Santoyo F."/>
            <person name="Master E."/>
            <person name="Coutinho P.M."/>
            <person name="Henrissat B."/>
            <person name="Lombard V."/>
            <person name="Magnuson J.K."/>
            <person name="Kuees U."/>
            <person name="Hori C."/>
            <person name="Igarashi K."/>
            <person name="Samejima M."/>
            <person name="Held B.W."/>
            <person name="Barry K.W."/>
            <person name="LaButti K.M."/>
            <person name="Lapidus A."/>
            <person name="Lindquist E.A."/>
            <person name="Lucas S.M."/>
            <person name="Riley R."/>
            <person name="Salamov A.A."/>
            <person name="Hoffmeister D."/>
            <person name="Schwenk D."/>
            <person name="Hadar Y."/>
            <person name="Yarden O."/>
            <person name="de Vries R.P."/>
            <person name="Wiebenga A."/>
            <person name="Stenlid J."/>
            <person name="Eastwood D."/>
            <person name="Grigoriev I.V."/>
            <person name="Berka R.M."/>
            <person name="Blanchette R.A."/>
            <person name="Kersten P."/>
            <person name="Martinez A.T."/>
            <person name="Vicuna R."/>
            <person name="Cullen D."/>
        </authorList>
    </citation>
    <scope>NUCLEOTIDE SEQUENCE [LARGE SCALE GENOMIC DNA]</scope>
    <source>
        <strain evidence="2 3">B</strain>
    </source>
</reference>
<feature type="region of interest" description="Disordered" evidence="1">
    <location>
        <begin position="51"/>
        <end position="128"/>
    </location>
</feature>
<feature type="compositionally biased region" description="Low complexity" evidence="1">
    <location>
        <begin position="247"/>
        <end position="261"/>
    </location>
</feature>
<feature type="compositionally biased region" description="Basic and acidic residues" evidence="1">
    <location>
        <begin position="180"/>
        <end position="190"/>
    </location>
</feature>
<evidence type="ECO:0000313" key="3">
    <source>
        <dbReference type="Proteomes" id="UP000016930"/>
    </source>
</evidence>
<accession>M2RTG5</accession>